<feature type="compositionally biased region" description="Polar residues" evidence="1">
    <location>
        <begin position="579"/>
        <end position="629"/>
    </location>
</feature>
<feature type="compositionally biased region" description="Basic and acidic residues" evidence="1">
    <location>
        <begin position="193"/>
        <end position="205"/>
    </location>
</feature>
<evidence type="ECO:0000313" key="3">
    <source>
        <dbReference type="Proteomes" id="UP000001542"/>
    </source>
</evidence>
<proteinExistence type="predicted"/>
<evidence type="ECO:0000256" key="1">
    <source>
        <dbReference type="SAM" id="MobiDB-lite"/>
    </source>
</evidence>
<feature type="region of interest" description="Disordered" evidence="1">
    <location>
        <begin position="193"/>
        <end position="350"/>
    </location>
</feature>
<dbReference type="VEuPathDB" id="TrichDB:TVAG_063490"/>
<dbReference type="SMR" id="A2EU19"/>
<dbReference type="AlphaFoldDB" id="A2EU19"/>
<organism evidence="2 3">
    <name type="scientific">Trichomonas vaginalis (strain ATCC PRA-98 / G3)</name>
    <dbReference type="NCBI Taxonomy" id="412133"/>
    <lineage>
        <taxon>Eukaryota</taxon>
        <taxon>Metamonada</taxon>
        <taxon>Parabasalia</taxon>
        <taxon>Trichomonadida</taxon>
        <taxon>Trichomonadidae</taxon>
        <taxon>Trichomonas</taxon>
    </lineage>
</organism>
<feature type="compositionally biased region" description="Low complexity" evidence="1">
    <location>
        <begin position="662"/>
        <end position="688"/>
    </location>
</feature>
<dbReference type="Proteomes" id="UP000001542">
    <property type="component" value="Unassembled WGS sequence"/>
</dbReference>
<protein>
    <submittedName>
        <fullName evidence="2">Uncharacterized protein</fullName>
    </submittedName>
</protein>
<feature type="compositionally biased region" description="Polar residues" evidence="1">
    <location>
        <begin position="223"/>
        <end position="242"/>
    </location>
</feature>
<feature type="compositionally biased region" description="Polar residues" evidence="1">
    <location>
        <begin position="273"/>
        <end position="286"/>
    </location>
</feature>
<reference evidence="2" key="2">
    <citation type="journal article" date="2007" name="Science">
        <title>Draft genome sequence of the sexually transmitted pathogen Trichomonas vaginalis.</title>
        <authorList>
            <person name="Carlton J.M."/>
            <person name="Hirt R.P."/>
            <person name="Silva J.C."/>
            <person name="Delcher A.L."/>
            <person name="Schatz M."/>
            <person name="Zhao Q."/>
            <person name="Wortman J.R."/>
            <person name="Bidwell S.L."/>
            <person name="Alsmark U.C.M."/>
            <person name="Besteiro S."/>
            <person name="Sicheritz-Ponten T."/>
            <person name="Noel C.J."/>
            <person name="Dacks J.B."/>
            <person name="Foster P.G."/>
            <person name="Simillion C."/>
            <person name="Van de Peer Y."/>
            <person name="Miranda-Saavedra D."/>
            <person name="Barton G.J."/>
            <person name="Westrop G.D."/>
            <person name="Mueller S."/>
            <person name="Dessi D."/>
            <person name="Fiori P.L."/>
            <person name="Ren Q."/>
            <person name="Paulsen I."/>
            <person name="Zhang H."/>
            <person name="Bastida-Corcuera F.D."/>
            <person name="Simoes-Barbosa A."/>
            <person name="Brown M.T."/>
            <person name="Hayes R.D."/>
            <person name="Mukherjee M."/>
            <person name="Okumura C.Y."/>
            <person name="Schneider R."/>
            <person name="Smith A.J."/>
            <person name="Vanacova S."/>
            <person name="Villalvazo M."/>
            <person name="Haas B.J."/>
            <person name="Pertea M."/>
            <person name="Feldblyum T.V."/>
            <person name="Utterback T.R."/>
            <person name="Shu C.L."/>
            <person name="Osoegawa K."/>
            <person name="de Jong P.J."/>
            <person name="Hrdy I."/>
            <person name="Horvathova L."/>
            <person name="Zubacova Z."/>
            <person name="Dolezal P."/>
            <person name="Malik S.B."/>
            <person name="Logsdon J.M. Jr."/>
            <person name="Henze K."/>
            <person name="Gupta A."/>
            <person name="Wang C.C."/>
            <person name="Dunne R.L."/>
            <person name="Upcroft J.A."/>
            <person name="Upcroft P."/>
            <person name="White O."/>
            <person name="Salzberg S.L."/>
            <person name="Tang P."/>
            <person name="Chiu C.-H."/>
            <person name="Lee Y.-S."/>
            <person name="Embley T.M."/>
            <person name="Coombs G.H."/>
            <person name="Mottram J.C."/>
            <person name="Tachezy J."/>
            <person name="Fraser-Liggett C.M."/>
            <person name="Johnson P.J."/>
        </authorList>
    </citation>
    <scope>NUCLEOTIDE SEQUENCE [LARGE SCALE GENOMIC DNA]</scope>
    <source>
        <strain evidence="2">G3</strain>
    </source>
</reference>
<dbReference type="RefSeq" id="XP_001316059.1">
    <property type="nucleotide sequence ID" value="XM_001316024.1"/>
</dbReference>
<reference evidence="2" key="1">
    <citation type="submission" date="2006-10" db="EMBL/GenBank/DDBJ databases">
        <authorList>
            <person name="Amadeo P."/>
            <person name="Zhao Q."/>
            <person name="Wortman J."/>
            <person name="Fraser-Liggett C."/>
            <person name="Carlton J."/>
        </authorList>
    </citation>
    <scope>NUCLEOTIDE SEQUENCE</scope>
    <source>
        <strain evidence="2">G3</strain>
    </source>
</reference>
<feature type="compositionally biased region" description="Low complexity" evidence="1">
    <location>
        <begin position="699"/>
        <end position="721"/>
    </location>
</feature>
<feature type="compositionally biased region" description="Polar residues" evidence="1">
    <location>
        <begin position="1"/>
        <end position="19"/>
    </location>
</feature>
<accession>A2EU19</accession>
<dbReference type="InParanoid" id="A2EU19"/>
<feature type="compositionally biased region" description="Low complexity" evidence="1">
    <location>
        <begin position="630"/>
        <end position="649"/>
    </location>
</feature>
<feature type="compositionally biased region" description="Polar residues" evidence="1">
    <location>
        <begin position="89"/>
        <end position="98"/>
    </location>
</feature>
<feature type="region of interest" description="Disordered" evidence="1">
    <location>
        <begin position="1"/>
        <end position="126"/>
    </location>
</feature>
<feature type="compositionally biased region" description="Polar residues" evidence="1">
    <location>
        <begin position="557"/>
        <end position="567"/>
    </location>
</feature>
<feature type="compositionally biased region" description="Acidic residues" evidence="1">
    <location>
        <begin position="248"/>
        <end position="261"/>
    </location>
</feature>
<dbReference type="KEGG" id="tva:4761684"/>
<feature type="compositionally biased region" description="Low complexity" evidence="1">
    <location>
        <begin position="310"/>
        <end position="345"/>
    </location>
</feature>
<evidence type="ECO:0000313" key="2">
    <source>
        <dbReference type="EMBL" id="EAY03836.1"/>
    </source>
</evidence>
<gene>
    <name evidence="2" type="ORF">TVAG_063490</name>
</gene>
<dbReference type="EMBL" id="DS113492">
    <property type="protein sequence ID" value="EAY03836.1"/>
    <property type="molecule type" value="Genomic_DNA"/>
</dbReference>
<sequence length="936" mass="105223">MNQEQGEYYSYYSTSNEGYSSAYDEEEINDGIELPTVIFDSEDENQNTRSENPTATSSHNTRDSTEAFTIPVFRFSNKSSRRSRRSRSNTNPGSNQSGKHIKAPQLVTTVQPELSDSESSNQLSPAPKFIELDTLSEIDYRDVMSPRNRRTKIKSIFNNEDPIIDEIEDEEVAKQSVKSNLRKASREYIKAVEEQRKRDERERNLAKKLPVPQNQRRTRTRQEPQSIDEYNTSASYYTTNNPYSQYSDYEESESYDDDDQYSDYGRPSPLGSPHSSTVQSATNIQPSTPPPPLYQASKDNLQPINENSEKQNQQSQNTQNQPQINTQQNQTGTNNNNQLQSSNPNEIDPTRKALLGVTNNEAVAKLMEDDNDIDDSFFHDLSSQEVDIKSISQAPAELQPDKGSKHAYADEAEILTDLPTLSQGVTTSLSYESQLPQPIPTKTTNPVQADDIEDIYADSDQQIDTEPENNYGKVSGSAVLDIANEAKGGKLVQALKPLNEIEREVIETEKQKVQQNRERILANIKNSTQPELVSLDTQGNSRTYTSRTYGSRRRQQKPVQNVELESTMSVDSTTYEYSRAVTTNTQQSERKSSLIQDNPPFVNQNINQKVTPASNQSPSPVQQNVNANMQNIPIQQNQPQNQKPVQNQVSETRVRRRPTRGTATSTMTATYETQTTEYTTQTTATTESNVRRRVRPTRSVRGSNANNTEQNNNANKPQQQQVSQINNKNDDERIKKLAEEADAQRKILQLENRVRPGGNERMILALPSTTTTTHEHQTEETSDANNMMMVAQIDATKTTVSEAPVQIVEKIPIGPSAARPRAAPQQPKQENVEILDPDTAIPATLSTITVTRDPSSSKADAFADGPYRPTIPTVKKNEIMKDSEQLERASGDPLSPIKGWPAFQVPLISIIDLTAERKNASIEYDFMKLLDEIRQQ</sequence>
<dbReference type="VEuPathDB" id="TrichDB:TVAGG3_0955260"/>
<feature type="region of interest" description="Disordered" evidence="1">
    <location>
        <begin position="579"/>
        <end position="727"/>
    </location>
</feature>
<keyword evidence="3" id="KW-1185">Reference proteome</keyword>
<feature type="compositionally biased region" description="Polar residues" evidence="1">
    <location>
        <begin position="47"/>
        <end position="59"/>
    </location>
</feature>
<name>A2EU19_TRIV3</name>
<feature type="region of interest" description="Disordered" evidence="1">
    <location>
        <begin position="537"/>
        <end position="567"/>
    </location>
</feature>
<feature type="compositionally biased region" description="Polar residues" evidence="1">
    <location>
        <begin position="106"/>
        <end position="124"/>
    </location>
</feature>